<dbReference type="PANTHER" id="PTHR45663:SF11">
    <property type="entry name" value="GEO12009P1"/>
    <property type="match status" value="1"/>
</dbReference>
<evidence type="ECO:0000256" key="3">
    <source>
        <dbReference type="ARBA" id="ARBA00022982"/>
    </source>
</evidence>
<reference evidence="8 9" key="1">
    <citation type="submission" date="2019-02" db="EMBL/GenBank/DDBJ databases">
        <title>Deep-cultivation of Planctomycetes and their phenomic and genomic characterization uncovers novel biology.</title>
        <authorList>
            <person name="Wiegand S."/>
            <person name="Jogler M."/>
            <person name="Boedeker C."/>
            <person name="Pinto D."/>
            <person name="Vollmers J."/>
            <person name="Rivas-Marin E."/>
            <person name="Kohn T."/>
            <person name="Peeters S.H."/>
            <person name="Heuer A."/>
            <person name="Rast P."/>
            <person name="Oberbeckmann S."/>
            <person name="Bunk B."/>
            <person name="Jeske O."/>
            <person name="Meyerdierks A."/>
            <person name="Storesund J.E."/>
            <person name="Kallscheuer N."/>
            <person name="Luecker S."/>
            <person name="Lage O.M."/>
            <person name="Pohl T."/>
            <person name="Merkel B.J."/>
            <person name="Hornburger P."/>
            <person name="Mueller R.-W."/>
            <person name="Bruemmer F."/>
            <person name="Labrenz M."/>
            <person name="Spormann A.M."/>
            <person name="Op Den Camp H."/>
            <person name="Overmann J."/>
            <person name="Amann R."/>
            <person name="Jetten M.S.M."/>
            <person name="Mascher T."/>
            <person name="Medema M.H."/>
            <person name="Devos D.P."/>
            <person name="Kaster A.-K."/>
            <person name="Ovreas L."/>
            <person name="Rohde M."/>
            <person name="Galperin M.Y."/>
            <person name="Jogler C."/>
        </authorList>
    </citation>
    <scope>NUCLEOTIDE SEQUENCE [LARGE SCALE GENOMIC DNA]</scope>
    <source>
        <strain evidence="8 9">KOR42</strain>
    </source>
</reference>
<dbReference type="InterPro" id="IPR013766">
    <property type="entry name" value="Thioredoxin_domain"/>
</dbReference>
<dbReference type="GO" id="GO:0015035">
    <property type="term" value="F:protein-disulfide reductase activity"/>
    <property type="evidence" value="ECO:0007669"/>
    <property type="project" value="TreeGrafter"/>
</dbReference>
<dbReference type="InterPro" id="IPR036249">
    <property type="entry name" value="Thioredoxin-like_sf"/>
</dbReference>
<dbReference type="CDD" id="cd02947">
    <property type="entry name" value="TRX_family"/>
    <property type="match status" value="1"/>
</dbReference>
<organism evidence="8 9">
    <name type="scientific">Thalassoglobus neptunius</name>
    <dbReference type="NCBI Taxonomy" id="1938619"/>
    <lineage>
        <taxon>Bacteria</taxon>
        <taxon>Pseudomonadati</taxon>
        <taxon>Planctomycetota</taxon>
        <taxon>Planctomycetia</taxon>
        <taxon>Planctomycetales</taxon>
        <taxon>Planctomycetaceae</taxon>
        <taxon>Thalassoglobus</taxon>
    </lineage>
</organism>
<dbReference type="PANTHER" id="PTHR45663">
    <property type="entry name" value="GEO12009P1"/>
    <property type="match status" value="1"/>
</dbReference>
<feature type="domain" description="Thioredoxin" evidence="7">
    <location>
        <begin position="25"/>
        <end position="146"/>
    </location>
</feature>
<evidence type="ECO:0000313" key="9">
    <source>
        <dbReference type="Proteomes" id="UP000317243"/>
    </source>
</evidence>
<sequence length="182" mass="20483">MERFFLFLATLFVVSFLIYGVFISPEAGQLEPDLELMQRLPKSEPDNEWFKETVLSSSVPVLVDFKADWCGPCRALHKVIDEVAKTYAGEIRIVQVDVDEHNDLAYFYHADAIPMVLMFRNGKPVDGFRGLVSATELDGFVRRNLSAPEEDDSTNSTEEVRSEAEAEEIPESVEVTAEQSST</sequence>
<feature type="region of interest" description="Disordered" evidence="6">
    <location>
        <begin position="143"/>
        <end position="182"/>
    </location>
</feature>
<evidence type="ECO:0000259" key="7">
    <source>
        <dbReference type="PROSITE" id="PS51352"/>
    </source>
</evidence>
<keyword evidence="4" id="KW-1015">Disulfide bond</keyword>
<evidence type="ECO:0000313" key="8">
    <source>
        <dbReference type="EMBL" id="TWT58141.1"/>
    </source>
</evidence>
<evidence type="ECO:0000256" key="1">
    <source>
        <dbReference type="ARBA" id="ARBA00008987"/>
    </source>
</evidence>
<gene>
    <name evidence="8" type="primary">trxA_3</name>
    <name evidence="8" type="ORF">KOR42_15120</name>
</gene>
<keyword evidence="9" id="KW-1185">Reference proteome</keyword>
<keyword evidence="5" id="KW-0676">Redox-active center</keyword>
<protein>
    <submittedName>
        <fullName evidence="8">Thioredoxin-1</fullName>
    </submittedName>
</protein>
<dbReference type="Proteomes" id="UP000317243">
    <property type="component" value="Unassembled WGS sequence"/>
</dbReference>
<proteinExistence type="inferred from homology"/>
<comment type="caution">
    <text evidence="8">The sequence shown here is derived from an EMBL/GenBank/DDBJ whole genome shotgun (WGS) entry which is preliminary data.</text>
</comment>
<comment type="similarity">
    <text evidence="1">Belongs to the thioredoxin family.</text>
</comment>
<dbReference type="EMBL" id="SIHI01000001">
    <property type="protein sequence ID" value="TWT58141.1"/>
    <property type="molecule type" value="Genomic_DNA"/>
</dbReference>
<dbReference type="RefSeq" id="WP_197440943.1">
    <property type="nucleotide sequence ID" value="NZ_SIHI01000001.1"/>
</dbReference>
<evidence type="ECO:0000256" key="5">
    <source>
        <dbReference type="ARBA" id="ARBA00023284"/>
    </source>
</evidence>
<dbReference type="PROSITE" id="PS51352">
    <property type="entry name" value="THIOREDOXIN_2"/>
    <property type="match status" value="1"/>
</dbReference>
<dbReference type="Pfam" id="PF00085">
    <property type="entry name" value="Thioredoxin"/>
    <property type="match status" value="1"/>
</dbReference>
<keyword evidence="2" id="KW-0813">Transport</keyword>
<name>A0A5C5X719_9PLAN</name>
<dbReference type="FunFam" id="3.40.30.10:FF:000001">
    <property type="entry name" value="Thioredoxin"/>
    <property type="match status" value="1"/>
</dbReference>
<dbReference type="AlphaFoldDB" id="A0A5C5X719"/>
<dbReference type="SUPFAM" id="SSF52833">
    <property type="entry name" value="Thioredoxin-like"/>
    <property type="match status" value="1"/>
</dbReference>
<evidence type="ECO:0000256" key="4">
    <source>
        <dbReference type="ARBA" id="ARBA00023157"/>
    </source>
</evidence>
<evidence type="ECO:0000256" key="2">
    <source>
        <dbReference type="ARBA" id="ARBA00022448"/>
    </source>
</evidence>
<accession>A0A5C5X719</accession>
<evidence type="ECO:0000256" key="6">
    <source>
        <dbReference type="SAM" id="MobiDB-lite"/>
    </source>
</evidence>
<dbReference type="Gene3D" id="3.40.30.10">
    <property type="entry name" value="Glutaredoxin"/>
    <property type="match status" value="1"/>
</dbReference>
<keyword evidence="3" id="KW-0249">Electron transport</keyword>
<dbReference type="GO" id="GO:0005737">
    <property type="term" value="C:cytoplasm"/>
    <property type="evidence" value="ECO:0007669"/>
    <property type="project" value="TreeGrafter"/>
</dbReference>